<evidence type="ECO:0000313" key="4">
    <source>
        <dbReference type="Proteomes" id="UP000293902"/>
    </source>
</evidence>
<dbReference type="RefSeq" id="WP_111953475.1">
    <property type="nucleotide sequence ID" value="NZ_CP036313.1"/>
</dbReference>
<proteinExistence type="predicted"/>
<name>A0A328FHX2_9BACT</name>
<dbReference type="SUPFAM" id="SSF53800">
    <property type="entry name" value="Chelatase"/>
    <property type="match status" value="1"/>
</dbReference>
<organism evidence="2 3">
    <name type="scientific">Desulfobacter hydrogenophilus</name>
    <dbReference type="NCBI Taxonomy" id="2291"/>
    <lineage>
        <taxon>Bacteria</taxon>
        <taxon>Pseudomonadati</taxon>
        <taxon>Thermodesulfobacteriota</taxon>
        <taxon>Desulfobacteria</taxon>
        <taxon>Desulfobacterales</taxon>
        <taxon>Desulfobacteraceae</taxon>
        <taxon>Desulfobacter</taxon>
    </lineage>
</organism>
<evidence type="ECO:0000313" key="3">
    <source>
        <dbReference type="Proteomes" id="UP000248798"/>
    </source>
</evidence>
<reference evidence="2 3" key="1">
    <citation type="submission" date="2018-06" db="EMBL/GenBank/DDBJ databases">
        <title>Complete Genome Sequence of Desulfobacter hydrogenophilus (DSM3380).</title>
        <authorList>
            <person name="Marietou A."/>
            <person name="Schreiber L."/>
            <person name="Marshall I."/>
            <person name="Jorgensen B."/>
        </authorList>
    </citation>
    <scope>NUCLEOTIDE SEQUENCE [LARGE SCALE GENOMIC DNA]</scope>
    <source>
        <strain evidence="2 3">DSM 3380</strain>
    </source>
</reference>
<dbReference type="Proteomes" id="UP000248798">
    <property type="component" value="Unassembled WGS sequence"/>
</dbReference>
<dbReference type="EMBL" id="QLNI01000004">
    <property type="protein sequence ID" value="RAM03450.1"/>
    <property type="molecule type" value="Genomic_DNA"/>
</dbReference>
<dbReference type="AlphaFoldDB" id="A0A328FHX2"/>
<dbReference type="GO" id="GO:0019251">
    <property type="term" value="P:anaerobic cobalamin biosynthetic process"/>
    <property type="evidence" value="ECO:0007669"/>
    <property type="project" value="InterPro"/>
</dbReference>
<dbReference type="EMBL" id="CP036313">
    <property type="protein sequence ID" value="QBH12224.1"/>
    <property type="molecule type" value="Genomic_DNA"/>
</dbReference>
<dbReference type="Gene3D" id="3.40.50.1400">
    <property type="match status" value="2"/>
</dbReference>
<dbReference type="Pfam" id="PF06180">
    <property type="entry name" value="CbiK"/>
    <property type="match status" value="1"/>
</dbReference>
<dbReference type="InterPro" id="IPR010388">
    <property type="entry name" value="Anaerobic_Co-chelatase"/>
</dbReference>
<gene>
    <name evidence="2" type="ORF">DO021_02725</name>
    <name evidence="1" type="ORF">EYB58_04385</name>
</gene>
<dbReference type="OrthoDB" id="9770331at2"/>
<evidence type="ECO:0000313" key="2">
    <source>
        <dbReference type="EMBL" id="RAM03450.1"/>
    </source>
</evidence>
<dbReference type="GO" id="GO:0016852">
    <property type="term" value="F:sirohydrochlorin cobaltochelatase activity"/>
    <property type="evidence" value="ECO:0007669"/>
    <property type="project" value="InterPro"/>
</dbReference>
<dbReference type="Proteomes" id="UP000293902">
    <property type="component" value="Chromosome"/>
</dbReference>
<reference evidence="1 4" key="2">
    <citation type="submission" date="2019-02" db="EMBL/GenBank/DDBJ databases">
        <title>Complete genome sequence of Desulfobacter hydrogenophilus AcRS1.</title>
        <authorList>
            <person name="Marietou A."/>
            <person name="Lund M.B."/>
            <person name="Marshall I.P.G."/>
            <person name="Schreiber L."/>
            <person name="Jorgensen B."/>
        </authorList>
    </citation>
    <scope>NUCLEOTIDE SEQUENCE [LARGE SCALE GENOMIC DNA]</scope>
    <source>
        <strain evidence="1 4">AcRS1</strain>
    </source>
</reference>
<protein>
    <submittedName>
        <fullName evidence="2">Cobalamin biosynthesis protein CbiK</fullName>
    </submittedName>
</protein>
<keyword evidence="4" id="KW-1185">Reference proteome</keyword>
<sequence>MHQYGYIGRKMRLPKLKDHPAIIIATFGSSTKGQAAMDAVEAQIAENFADHQIYWAYTSAIIRRKRGLPSLLETLAKVESDGYRKAVVQPLHVFPGTEYQQAQESSLYFPGLRVVLGETLCHRWSFIESVLEEVSADFLTGENQINLLALHGTPLAADPVNMIYMGISQLVSGMYDNVYAATVEGVPNIQSVANQIKKDHARTPFTRIRLIPMMFLAGIHVEADLMGDKESWRTIFEDMGMEVDCPTITCGAQEYFKGLAFRKTCIQFFCQRLKRALDLMKHY</sequence>
<evidence type="ECO:0000313" key="1">
    <source>
        <dbReference type="EMBL" id="QBH12224.1"/>
    </source>
</evidence>
<accession>A0A328FHX2</accession>